<evidence type="ECO:0000313" key="2">
    <source>
        <dbReference type="EMBL" id="GBO05122.1"/>
    </source>
</evidence>
<accession>A0A4Y2TXN8</accession>
<proteinExistence type="predicted"/>
<evidence type="ECO:0000313" key="3">
    <source>
        <dbReference type="Proteomes" id="UP000499080"/>
    </source>
</evidence>
<name>A0A4Y2TXN8_ARAVE</name>
<sequence>MTKTASPSWTPPSPRFRTTPAGRKFDPLRRFKSQTQLGSSVESRFEPGTLQLRPKPYTRPPWPRPIVRASAAEPVVVSIAVSPRSGNVESVLAYTLRPGLKHLPTVVR</sequence>
<keyword evidence="3" id="KW-1185">Reference proteome</keyword>
<comment type="caution">
    <text evidence="2">The sequence shown here is derived from an EMBL/GenBank/DDBJ whole genome shotgun (WGS) entry which is preliminary data.</text>
</comment>
<evidence type="ECO:0000256" key="1">
    <source>
        <dbReference type="SAM" id="MobiDB-lite"/>
    </source>
</evidence>
<protein>
    <submittedName>
        <fullName evidence="2">Uncharacterized protein</fullName>
    </submittedName>
</protein>
<dbReference type="EMBL" id="BGPR01031853">
    <property type="protein sequence ID" value="GBO05122.1"/>
    <property type="molecule type" value="Genomic_DNA"/>
</dbReference>
<dbReference type="Proteomes" id="UP000499080">
    <property type="component" value="Unassembled WGS sequence"/>
</dbReference>
<dbReference type="AlphaFoldDB" id="A0A4Y2TXN8"/>
<reference evidence="2 3" key="1">
    <citation type="journal article" date="2019" name="Sci. Rep.">
        <title>Orb-weaving spider Araneus ventricosus genome elucidates the spidroin gene catalogue.</title>
        <authorList>
            <person name="Kono N."/>
            <person name="Nakamura H."/>
            <person name="Ohtoshi R."/>
            <person name="Moran D.A.P."/>
            <person name="Shinohara A."/>
            <person name="Yoshida Y."/>
            <person name="Fujiwara M."/>
            <person name="Mori M."/>
            <person name="Tomita M."/>
            <person name="Arakawa K."/>
        </authorList>
    </citation>
    <scope>NUCLEOTIDE SEQUENCE [LARGE SCALE GENOMIC DNA]</scope>
</reference>
<organism evidence="2 3">
    <name type="scientific">Araneus ventricosus</name>
    <name type="common">Orbweaver spider</name>
    <name type="synonym">Epeira ventricosa</name>
    <dbReference type="NCBI Taxonomy" id="182803"/>
    <lineage>
        <taxon>Eukaryota</taxon>
        <taxon>Metazoa</taxon>
        <taxon>Ecdysozoa</taxon>
        <taxon>Arthropoda</taxon>
        <taxon>Chelicerata</taxon>
        <taxon>Arachnida</taxon>
        <taxon>Araneae</taxon>
        <taxon>Araneomorphae</taxon>
        <taxon>Entelegynae</taxon>
        <taxon>Araneoidea</taxon>
        <taxon>Araneidae</taxon>
        <taxon>Araneus</taxon>
    </lineage>
</organism>
<feature type="region of interest" description="Disordered" evidence="1">
    <location>
        <begin position="1"/>
        <end position="27"/>
    </location>
</feature>
<gene>
    <name evidence="2" type="ORF">AVEN_11037_1</name>
</gene>